<gene>
    <name evidence="1" type="ORF">RD2015_3232</name>
</gene>
<dbReference type="STRING" id="76731.RD2015_3232"/>
<dbReference type="AlphaFoldDB" id="A0A0U3N668"/>
<dbReference type="EMBL" id="CP013729">
    <property type="protein sequence ID" value="ALV07691.1"/>
    <property type="molecule type" value="Genomic_DNA"/>
</dbReference>
<dbReference type="OrthoDB" id="8859594at2"/>
<evidence type="ECO:0000313" key="2">
    <source>
        <dbReference type="Proteomes" id="UP000060699"/>
    </source>
</evidence>
<dbReference type="KEGG" id="rdp:RD2015_3232"/>
<name>A0A0U3N668_9BURK</name>
<keyword evidence="2" id="KW-1185">Reference proteome</keyword>
<dbReference type="Proteomes" id="UP000060699">
    <property type="component" value="Chromosome"/>
</dbReference>
<sequence length="161" mass="17782">MNADQLFSLVGWTNTDPVLMDAVRANGGSLETLSAKKVQELTTDFVRLVEQGVELSFVSQEYYSINYGDPRGAGPFVMSGAAYYPNGSSKVSAYQGAAPFSKEPVRTRDEAIEAFGPPEKTDEEDGQVYWDIWNKEGLMIKADYRDDLSVKAVAVYMARKS</sequence>
<protein>
    <submittedName>
        <fullName evidence="1">Uncharacterized protein</fullName>
    </submittedName>
</protein>
<reference evidence="1 2" key="1">
    <citation type="submission" date="2015-12" db="EMBL/GenBank/DDBJ databases">
        <title>Complete genome of Roseateles depolymerans KCTC 42856.</title>
        <authorList>
            <person name="Kim K.M."/>
        </authorList>
    </citation>
    <scope>NUCLEOTIDE SEQUENCE [LARGE SCALE GENOMIC DNA]</scope>
    <source>
        <strain evidence="1 2">KCTC 42856</strain>
    </source>
</reference>
<proteinExistence type="predicted"/>
<accession>A0A0U3N668</accession>
<organism evidence="1 2">
    <name type="scientific">Roseateles depolymerans</name>
    <dbReference type="NCBI Taxonomy" id="76731"/>
    <lineage>
        <taxon>Bacteria</taxon>
        <taxon>Pseudomonadati</taxon>
        <taxon>Pseudomonadota</taxon>
        <taxon>Betaproteobacteria</taxon>
        <taxon>Burkholderiales</taxon>
        <taxon>Sphaerotilaceae</taxon>
        <taxon>Roseateles</taxon>
    </lineage>
</organism>
<dbReference type="RefSeq" id="WP_147306974.1">
    <property type="nucleotide sequence ID" value="NZ_CP013729.1"/>
</dbReference>
<evidence type="ECO:0000313" key="1">
    <source>
        <dbReference type="EMBL" id="ALV07691.1"/>
    </source>
</evidence>